<dbReference type="InterPro" id="IPR037185">
    <property type="entry name" value="EmrE-like"/>
</dbReference>
<feature type="domain" description="EamA" evidence="7">
    <location>
        <begin position="152"/>
        <end position="287"/>
    </location>
</feature>
<dbReference type="InterPro" id="IPR000620">
    <property type="entry name" value="EamA_dom"/>
</dbReference>
<evidence type="ECO:0000256" key="5">
    <source>
        <dbReference type="ARBA" id="ARBA00023136"/>
    </source>
</evidence>
<evidence type="ECO:0000256" key="6">
    <source>
        <dbReference type="SAM" id="Phobius"/>
    </source>
</evidence>
<reference evidence="8" key="1">
    <citation type="submission" date="2021-01" db="EMBL/GenBank/DDBJ databases">
        <title>Genomic Encyclopedia of Type Strains, Phase IV (KMG-IV): sequencing the most valuable type-strain genomes for metagenomic binning, comparative biology and taxonomic classification.</title>
        <authorList>
            <person name="Goeker M."/>
        </authorList>
    </citation>
    <scope>NUCLEOTIDE SEQUENCE</scope>
    <source>
        <strain evidence="8">DSM 25523</strain>
    </source>
</reference>
<evidence type="ECO:0000256" key="3">
    <source>
        <dbReference type="ARBA" id="ARBA00022692"/>
    </source>
</evidence>
<feature type="transmembrane region" description="Helical" evidence="6">
    <location>
        <begin position="270"/>
        <end position="287"/>
    </location>
</feature>
<evidence type="ECO:0000313" key="9">
    <source>
        <dbReference type="Proteomes" id="UP000717624"/>
    </source>
</evidence>
<feature type="transmembrane region" description="Helical" evidence="6">
    <location>
        <begin position="183"/>
        <end position="209"/>
    </location>
</feature>
<dbReference type="PANTHER" id="PTHR32322:SF2">
    <property type="entry name" value="EAMA DOMAIN-CONTAINING PROTEIN"/>
    <property type="match status" value="1"/>
</dbReference>
<comment type="subcellular location">
    <subcellularLocation>
        <location evidence="1">Endomembrane system</location>
        <topology evidence="1">Multi-pass membrane protein</topology>
    </subcellularLocation>
</comment>
<sequence length="307" mass="33492">MEKPSVHPYLVLVIGVVALSTSAIFVKLASAPPAIIATYRLAFSALLTLPFVLIQRNTLKELLHLTGKQMLAIVLAGGFLAVHFLLWFESLRFTSVASSTVLVTLQPLFAFIGGFFLFRERISALPLAGCLLALLGSFVIGWGDFQIGGIALWGDVLALLGAATVTGYWLIGQYIRQSLSLPAYTFVVYTVTALLLFLYDLCLGIPLTGYRSADWLWFFSLAFIPTLLGHSLLNWVIKWLNTTTISMSILGEPVGTAILAYLILGENITIAQSIGGAVMLLGIFLFIRYQKPLDKGVQTDEPISESK</sequence>
<gene>
    <name evidence="8" type="ORF">JOD01_003351</name>
</gene>
<dbReference type="SUPFAM" id="SSF103481">
    <property type="entry name" value="Multidrug resistance efflux transporter EmrE"/>
    <property type="match status" value="2"/>
</dbReference>
<feature type="transmembrane region" description="Helical" evidence="6">
    <location>
        <begin position="244"/>
        <end position="264"/>
    </location>
</feature>
<feature type="transmembrane region" description="Helical" evidence="6">
    <location>
        <begin position="125"/>
        <end position="143"/>
    </location>
</feature>
<dbReference type="EMBL" id="JAFBEB010000014">
    <property type="protein sequence ID" value="MBM7591700.1"/>
    <property type="molecule type" value="Genomic_DNA"/>
</dbReference>
<feature type="domain" description="EamA" evidence="7">
    <location>
        <begin position="9"/>
        <end position="141"/>
    </location>
</feature>
<organism evidence="8 9">
    <name type="scientific">Brevibacillus fulvus</name>
    <dbReference type="NCBI Taxonomy" id="1125967"/>
    <lineage>
        <taxon>Bacteria</taxon>
        <taxon>Bacillati</taxon>
        <taxon>Bacillota</taxon>
        <taxon>Bacilli</taxon>
        <taxon>Bacillales</taxon>
        <taxon>Paenibacillaceae</taxon>
        <taxon>Brevibacillus</taxon>
    </lineage>
</organism>
<feature type="transmembrane region" description="Helical" evidence="6">
    <location>
        <begin position="149"/>
        <end position="171"/>
    </location>
</feature>
<feature type="transmembrane region" description="Helical" evidence="6">
    <location>
        <begin position="34"/>
        <end position="54"/>
    </location>
</feature>
<dbReference type="GO" id="GO:0016020">
    <property type="term" value="C:membrane"/>
    <property type="evidence" value="ECO:0007669"/>
    <property type="project" value="UniProtKB-SubCell"/>
</dbReference>
<dbReference type="Pfam" id="PF00892">
    <property type="entry name" value="EamA"/>
    <property type="match status" value="2"/>
</dbReference>
<keyword evidence="9" id="KW-1185">Reference proteome</keyword>
<proteinExistence type="inferred from homology"/>
<keyword evidence="3 6" id="KW-0812">Transmembrane</keyword>
<accession>A0A938Y5M8</accession>
<protein>
    <submittedName>
        <fullName evidence="8">Drug/metabolite transporter (DMT)-like permease</fullName>
    </submittedName>
</protein>
<keyword evidence="5 6" id="KW-0472">Membrane</keyword>
<comment type="caution">
    <text evidence="8">The sequence shown here is derived from an EMBL/GenBank/DDBJ whole genome shotgun (WGS) entry which is preliminary data.</text>
</comment>
<dbReference type="RefSeq" id="WP_204519397.1">
    <property type="nucleotide sequence ID" value="NZ_BAABIN010000012.1"/>
</dbReference>
<evidence type="ECO:0000259" key="7">
    <source>
        <dbReference type="Pfam" id="PF00892"/>
    </source>
</evidence>
<dbReference type="Proteomes" id="UP000717624">
    <property type="component" value="Unassembled WGS sequence"/>
</dbReference>
<dbReference type="AlphaFoldDB" id="A0A938Y5M8"/>
<evidence type="ECO:0000256" key="4">
    <source>
        <dbReference type="ARBA" id="ARBA00022989"/>
    </source>
</evidence>
<keyword evidence="4 6" id="KW-1133">Transmembrane helix</keyword>
<comment type="similarity">
    <text evidence="2">Belongs to the EamA transporter family.</text>
</comment>
<feature type="transmembrane region" description="Helical" evidence="6">
    <location>
        <begin position="70"/>
        <end position="88"/>
    </location>
</feature>
<dbReference type="InterPro" id="IPR050638">
    <property type="entry name" value="AA-Vitamin_Transporters"/>
</dbReference>
<evidence type="ECO:0000256" key="1">
    <source>
        <dbReference type="ARBA" id="ARBA00004127"/>
    </source>
</evidence>
<name>A0A938Y5M8_9BACL</name>
<evidence type="ECO:0000313" key="8">
    <source>
        <dbReference type="EMBL" id="MBM7591700.1"/>
    </source>
</evidence>
<feature type="transmembrane region" description="Helical" evidence="6">
    <location>
        <begin position="100"/>
        <end position="118"/>
    </location>
</feature>
<evidence type="ECO:0000256" key="2">
    <source>
        <dbReference type="ARBA" id="ARBA00007362"/>
    </source>
</evidence>
<feature type="transmembrane region" description="Helical" evidence="6">
    <location>
        <begin position="215"/>
        <end position="237"/>
    </location>
</feature>
<feature type="transmembrane region" description="Helical" evidence="6">
    <location>
        <begin position="9"/>
        <end position="28"/>
    </location>
</feature>
<dbReference type="PANTHER" id="PTHR32322">
    <property type="entry name" value="INNER MEMBRANE TRANSPORTER"/>
    <property type="match status" value="1"/>
</dbReference>